<keyword evidence="2" id="KW-1185">Reference proteome</keyword>
<name>A0A5C6A3V9_9BACT</name>
<organism evidence="1 2">
    <name type="scientific">Botrimarina colliarenosi</name>
    <dbReference type="NCBI Taxonomy" id="2528001"/>
    <lineage>
        <taxon>Bacteria</taxon>
        <taxon>Pseudomonadati</taxon>
        <taxon>Planctomycetota</taxon>
        <taxon>Planctomycetia</taxon>
        <taxon>Pirellulales</taxon>
        <taxon>Lacipirellulaceae</taxon>
        <taxon>Botrimarina</taxon>
    </lineage>
</organism>
<dbReference type="RefSeq" id="WP_146446459.1">
    <property type="nucleotide sequence ID" value="NZ_SJPR01000007.1"/>
</dbReference>
<accession>A0A5C6A3V9</accession>
<dbReference type="AlphaFoldDB" id="A0A5C6A3V9"/>
<dbReference type="EMBL" id="SJPR01000007">
    <property type="protein sequence ID" value="TWT94055.1"/>
    <property type="molecule type" value="Genomic_DNA"/>
</dbReference>
<dbReference type="PANTHER" id="PTHR28630">
    <property type="match status" value="1"/>
</dbReference>
<protein>
    <recommendedName>
        <fullName evidence="3">AhpC/TSA family protein</fullName>
    </recommendedName>
</protein>
<sequence>MDAPSSSAVATLPTTTEGKTLAELSQQQPVFLVLLRHAGCTFHREALADLKQAEPAIKAAGARLAIVHLGDSNDAIERASPRYDLRDVTHVADPERRLYRELGLPRGRLGQLFGWREFSLGFRACLLERHGVGPLKGDGFQLGGMALIDHGAVVWKRALASASERPDYVAEATTALCVSGPVR</sequence>
<dbReference type="InterPro" id="IPR036249">
    <property type="entry name" value="Thioredoxin-like_sf"/>
</dbReference>
<reference evidence="1 2" key="1">
    <citation type="submission" date="2019-02" db="EMBL/GenBank/DDBJ databases">
        <title>Deep-cultivation of Planctomycetes and their phenomic and genomic characterization uncovers novel biology.</title>
        <authorList>
            <person name="Wiegand S."/>
            <person name="Jogler M."/>
            <person name="Boedeker C."/>
            <person name="Pinto D."/>
            <person name="Vollmers J."/>
            <person name="Rivas-Marin E."/>
            <person name="Kohn T."/>
            <person name="Peeters S.H."/>
            <person name="Heuer A."/>
            <person name="Rast P."/>
            <person name="Oberbeckmann S."/>
            <person name="Bunk B."/>
            <person name="Jeske O."/>
            <person name="Meyerdierks A."/>
            <person name="Storesund J.E."/>
            <person name="Kallscheuer N."/>
            <person name="Luecker S."/>
            <person name="Lage O.M."/>
            <person name="Pohl T."/>
            <person name="Merkel B.J."/>
            <person name="Hornburger P."/>
            <person name="Mueller R.-W."/>
            <person name="Bruemmer F."/>
            <person name="Labrenz M."/>
            <person name="Spormann A.M."/>
            <person name="Op Den Camp H."/>
            <person name="Overmann J."/>
            <person name="Amann R."/>
            <person name="Jetten M.S.M."/>
            <person name="Mascher T."/>
            <person name="Medema M.H."/>
            <person name="Devos D.P."/>
            <person name="Kaster A.-K."/>
            <person name="Ovreas L."/>
            <person name="Rohde M."/>
            <person name="Galperin M.Y."/>
            <person name="Jogler C."/>
        </authorList>
    </citation>
    <scope>NUCLEOTIDE SEQUENCE [LARGE SCALE GENOMIC DNA]</scope>
    <source>
        <strain evidence="1 2">Pla108</strain>
    </source>
</reference>
<gene>
    <name evidence="1" type="ORF">Pla108_37670</name>
</gene>
<dbReference type="PANTHER" id="PTHR28630:SF3">
    <property type="entry name" value="PEROXIREDOXIN-LIKE 2C"/>
    <property type="match status" value="1"/>
</dbReference>
<proteinExistence type="predicted"/>
<dbReference type="SUPFAM" id="SSF52833">
    <property type="entry name" value="Thioredoxin-like"/>
    <property type="match status" value="1"/>
</dbReference>
<dbReference type="Pfam" id="PF13911">
    <property type="entry name" value="AhpC-TSA_2"/>
    <property type="match status" value="1"/>
</dbReference>
<dbReference type="Proteomes" id="UP000317421">
    <property type="component" value="Unassembled WGS sequence"/>
</dbReference>
<dbReference type="OrthoDB" id="200319at2"/>
<evidence type="ECO:0008006" key="3">
    <source>
        <dbReference type="Google" id="ProtNLM"/>
    </source>
</evidence>
<evidence type="ECO:0000313" key="2">
    <source>
        <dbReference type="Proteomes" id="UP000317421"/>
    </source>
</evidence>
<comment type="caution">
    <text evidence="1">The sequence shown here is derived from an EMBL/GenBank/DDBJ whole genome shotgun (WGS) entry which is preliminary data.</text>
</comment>
<dbReference type="InterPro" id="IPR032801">
    <property type="entry name" value="PXL2A/B/C"/>
</dbReference>
<evidence type="ECO:0000313" key="1">
    <source>
        <dbReference type="EMBL" id="TWT94055.1"/>
    </source>
</evidence>
<dbReference type="Gene3D" id="3.40.30.10">
    <property type="entry name" value="Glutaredoxin"/>
    <property type="match status" value="1"/>
</dbReference>